<evidence type="ECO:0000259" key="5">
    <source>
        <dbReference type="Pfam" id="PF04198"/>
    </source>
</evidence>
<evidence type="ECO:0000313" key="6">
    <source>
        <dbReference type="EMBL" id="ORI98171.1"/>
    </source>
</evidence>
<gene>
    <name evidence="6" type="ORF">BMR96_02930</name>
</gene>
<dbReference type="GO" id="GO:0003677">
    <property type="term" value="F:DNA binding"/>
    <property type="evidence" value="ECO:0007669"/>
    <property type="project" value="UniProtKB-KW"/>
</dbReference>
<dbReference type="Gene3D" id="3.40.50.1360">
    <property type="match status" value="1"/>
</dbReference>
<feature type="domain" description="Sugar-binding" evidence="5">
    <location>
        <begin position="66"/>
        <end position="311"/>
    </location>
</feature>
<keyword evidence="4" id="KW-0804">Transcription</keyword>
<dbReference type="GO" id="GO:0030246">
    <property type="term" value="F:carbohydrate binding"/>
    <property type="evidence" value="ECO:0007669"/>
    <property type="project" value="InterPro"/>
</dbReference>
<dbReference type="RefSeq" id="WP_080519333.1">
    <property type="nucleotide sequence ID" value="NZ_MPLS01000007.1"/>
</dbReference>
<dbReference type="InterPro" id="IPR051054">
    <property type="entry name" value="SorC_transcr_regulators"/>
</dbReference>
<protein>
    <recommendedName>
        <fullName evidence="5">Sugar-binding domain-containing protein</fullName>
    </recommendedName>
</protein>
<dbReference type="InterPro" id="IPR036388">
    <property type="entry name" value="WH-like_DNA-bd_sf"/>
</dbReference>
<dbReference type="Pfam" id="PF04198">
    <property type="entry name" value="Sugar-bind"/>
    <property type="match status" value="1"/>
</dbReference>
<dbReference type="STRING" id="33968.BMS77_06525"/>
<reference evidence="6 7" key="1">
    <citation type="journal article" date="2017" name="Front. Microbiol.">
        <title>Genomic Characterization of Dairy Associated Leuconostoc Species and Diversity of Leuconostocs in Undefined Mixed Mesophilic Starter Cultures.</title>
        <authorList>
            <person name="Frantzen C.A."/>
            <person name="Kot W."/>
            <person name="Pedersen T.B."/>
            <person name="Ardo Y.M."/>
            <person name="Broadbent J.R."/>
            <person name="Neve H."/>
            <person name="Hansen L.H."/>
            <person name="Dal Bello F."/>
            <person name="Ostlie H.M."/>
            <person name="Kleppen H.P."/>
            <person name="Vogensen F.K."/>
            <person name="Holo H."/>
        </authorList>
    </citation>
    <scope>NUCLEOTIDE SEQUENCE [LARGE SCALE GENOMIC DNA]</scope>
    <source>
        <strain evidence="6 7">LMGCF08</strain>
    </source>
</reference>
<evidence type="ECO:0000256" key="1">
    <source>
        <dbReference type="ARBA" id="ARBA00010466"/>
    </source>
</evidence>
<evidence type="ECO:0000256" key="3">
    <source>
        <dbReference type="ARBA" id="ARBA00023125"/>
    </source>
</evidence>
<dbReference type="EMBL" id="MPLS01000007">
    <property type="protein sequence ID" value="ORI98171.1"/>
    <property type="molecule type" value="Genomic_DNA"/>
</dbReference>
<organism evidence="6 7">
    <name type="scientific">Leuconostoc pseudomesenteroides</name>
    <dbReference type="NCBI Taxonomy" id="33968"/>
    <lineage>
        <taxon>Bacteria</taxon>
        <taxon>Bacillati</taxon>
        <taxon>Bacillota</taxon>
        <taxon>Bacilli</taxon>
        <taxon>Lactobacillales</taxon>
        <taxon>Lactobacillaceae</taxon>
        <taxon>Leuconostoc</taxon>
    </lineage>
</organism>
<accession>A0A1X0VEP5</accession>
<evidence type="ECO:0000256" key="4">
    <source>
        <dbReference type="ARBA" id="ARBA00023163"/>
    </source>
</evidence>
<dbReference type="InterPro" id="IPR037171">
    <property type="entry name" value="NagB/RpiA_transferase-like"/>
</dbReference>
<dbReference type="Proteomes" id="UP000192288">
    <property type="component" value="Unassembled WGS sequence"/>
</dbReference>
<comment type="caution">
    <text evidence="6">The sequence shown here is derived from an EMBL/GenBank/DDBJ whole genome shotgun (WGS) entry which is preliminary data.</text>
</comment>
<keyword evidence="3" id="KW-0238">DNA-binding</keyword>
<dbReference type="Gene3D" id="1.10.10.10">
    <property type="entry name" value="Winged helix-like DNA-binding domain superfamily/Winged helix DNA-binding domain"/>
    <property type="match status" value="1"/>
</dbReference>
<proteinExistence type="inferred from homology"/>
<evidence type="ECO:0000313" key="7">
    <source>
        <dbReference type="Proteomes" id="UP000192288"/>
    </source>
</evidence>
<dbReference type="SUPFAM" id="SSF100950">
    <property type="entry name" value="NagB/RpiA/CoA transferase-like"/>
    <property type="match status" value="1"/>
</dbReference>
<keyword evidence="2" id="KW-0805">Transcription regulation</keyword>
<evidence type="ECO:0000256" key="2">
    <source>
        <dbReference type="ARBA" id="ARBA00023015"/>
    </source>
</evidence>
<dbReference type="InterPro" id="IPR007324">
    <property type="entry name" value="Sugar-bd_dom_put"/>
</dbReference>
<dbReference type="PANTHER" id="PTHR34294">
    <property type="entry name" value="TRANSCRIPTIONAL REGULATOR-RELATED"/>
    <property type="match status" value="1"/>
</dbReference>
<comment type="similarity">
    <text evidence="1">Belongs to the SorC transcriptional regulatory family.</text>
</comment>
<name>A0A1X0VEP5_LEUPS</name>
<dbReference type="PANTHER" id="PTHR34294:SF1">
    <property type="entry name" value="TRANSCRIPTIONAL REGULATOR LSRR"/>
    <property type="match status" value="1"/>
</dbReference>
<dbReference type="AlphaFoldDB" id="A0A1X0VEP5"/>
<sequence>MTITNNRREQMLRVARLYYIDGIEQNQIAKKEMVSRATVSRLLATARDRGFVTIKVNDDLRDAQVLGDQLEKIYPKVTFTVASTSQDDTRVKQNKVASLAAKYLDTIVKSGDIIGVGSGEEVFQVSQLLETKSVQDVTVTALTGIFDSENYPTHQNDIMSLFVKKYHATERARPLPIIFNDSTTKKMVEKEKHIKYLEKLSRLSNIVLFTVNDLEHSSLLDNQNYLSDREKADIISTASGEILAHFIDLDGKPVNQNLDLRTVSLPLNNLHFKDSGIIVVSDMSKYKMLHLAITKGFVSDVFVDQQTAQRLFDYDTNQ</sequence>